<sequence>MCNVLRRHTACLRLRKWKGIEDFAQALTFALSLALSLAGASGVDAKGDSEGEPSEEEVDASGWRYSSEVRPPIFAVDAVPYTNAVLRAEAETPTAEAHIKSLNCFVKSVPWLDIVRGCNFPVAHTLNHGVGDGLFDVVFPRSAKDKIDGAWLSAKCGRILDERLLSVITVHDVSRPPKRASEDRGFWTYDDTAWMYAYYLPLVDFQGFFEATWMKEILWHLFILFRHCWFLCHPGELYRTSWEQAVASAEQVGFLLERHGLFTQLTSNLHTVVCHMVKSEEHCGALALRREVYVEQFLGQMSAITVNKVTAFPEKHQERMYFFMLQLNKLIEVCKSRRLQVPDFSVFREQDDSYNGEQCSLTKEVGSWQTISEATGSISAVLCSELQTEVMQIKRYRLFERATVGRQEIISSLNTTLGIKKSCYIVCRDLETYGEVAAFCEVERGLSDKVRVAIIHHFPVLRKEWHNQVAILDTTTSRKRAVHVQSILGRVGLVSLESGETRAMLVPRGVLNDLTLV</sequence>
<evidence type="ECO:0000313" key="1">
    <source>
        <dbReference type="EMBL" id="KAK3249274.1"/>
    </source>
</evidence>
<dbReference type="Proteomes" id="UP001190700">
    <property type="component" value="Unassembled WGS sequence"/>
</dbReference>
<accession>A0AAE0C7S7</accession>
<dbReference type="AlphaFoldDB" id="A0AAE0C7S7"/>
<name>A0AAE0C7S7_9CHLO</name>
<proteinExistence type="predicted"/>
<organism evidence="1 2">
    <name type="scientific">Cymbomonas tetramitiformis</name>
    <dbReference type="NCBI Taxonomy" id="36881"/>
    <lineage>
        <taxon>Eukaryota</taxon>
        <taxon>Viridiplantae</taxon>
        <taxon>Chlorophyta</taxon>
        <taxon>Pyramimonadophyceae</taxon>
        <taxon>Pyramimonadales</taxon>
        <taxon>Pyramimonadaceae</taxon>
        <taxon>Cymbomonas</taxon>
    </lineage>
</organism>
<dbReference type="EMBL" id="LGRX02027484">
    <property type="protein sequence ID" value="KAK3249274.1"/>
    <property type="molecule type" value="Genomic_DNA"/>
</dbReference>
<comment type="caution">
    <text evidence="1">The sequence shown here is derived from an EMBL/GenBank/DDBJ whole genome shotgun (WGS) entry which is preliminary data.</text>
</comment>
<protein>
    <submittedName>
        <fullName evidence="1">Uncharacterized protein</fullName>
    </submittedName>
</protein>
<gene>
    <name evidence="1" type="ORF">CYMTET_41289</name>
</gene>
<evidence type="ECO:0000313" key="2">
    <source>
        <dbReference type="Proteomes" id="UP001190700"/>
    </source>
</evidence>
<keyword evidence="2" id="KW-1185">Reference proteome</keyword>
<reference evidence="1 2" key="1">
    <citation type="journal article" date="2015" name="Genome Biol. Evol.">
        <title>Comparative Genomics of a Bacterivorous Green Alga Reveals Evolutionary Causalities and Consequences of Phago-Mixotrophic Mode of Nutrition.</title>
        <authorList>
            <person name="Burns J.A."/>
            <person name="Paasch A."/>
            <person name="Narechania A."/>
            <person name="Kim E."/>
        </authorList>
    </citation>
    <scope>NUCLEOTIDE SEQUENCE [LARGE SCALE GENOMIC DNA]</scope>
    <source>
        <strain evidence="1 2">PLY_AMNH</strain>
    </source>
</reference>